<dbReference type="EMBL" id="LDQA01000076">
    <property type="protein sequence ID" value="KTR02349.1"/>
    <property type="molecule type" value="Genomic_DNA"/>
</dbReference>
<feature type="region of interest" description="Disordered" evidence="1">
    <location>
        <begin position="1"/>
        <end position="78"/>
    </location>
</feature>
<evidence type="ECO:0000313" key="2">
    <source>
        <dbReference type="EMBL" id="KTR02349.1"/>
    </source>
</evidence>
<reference evidence="2 3" key="1">
    <citation type="journal article" date="2016" name="Front. Microbiol.">
        <title>Genomic Resource of Rice Seed Associated Bacteria.</title>
        <authorList>
            <person name="Midha S."/>
            <person name="Bansal K."/>
            <person name="Sharma S."/>
            <person name="Kumar N."/>
            <person name="Patil P.P."/>
            <person name="Chaudhry V."/>
            <person name="Patil P.B."/>
        </authorList>
    </citation>
    <scope>NUCLEOTIDE SEQUENCE [LARGE SCALE GENOMIC DNA]</scope>
    <source>
        <strain evidence="2 3">NS365</strain>
    </source>
</reference>
<comment type="caution">
    <text evidence="2">The sequence shown here is derived from an EMBL/GenBank/DDBJ whole genome shotgun (WGS) entry which is preliminary data.</text>
</comment>
<dbReference type="Proteomes" id="UP000078529">
    <property type="component" value="Unassembled WGS sequence"/>
</dbReference>
<evidence type="ECO:0000256" key="1">
    <source>
        <dbReference type="SAM" id="MobiDB-lite"/>
    </source>
</evidence>
<feature type="compositionally biased region" description="Basic residues" evidence="1">
    <location>
        <begin position="1"/>
        <end position="21"/>
    </location>
</feature>
<gene>
    <name evidence="2" type="ORF">NS365_21665</name>
</gene>
<proteinExistence type="predicted"/>
<evidence type="ECO:0000313" key="3">
    <source>
        <dbReference type="Proteomes" id="UP000078529"/>
    </source>
</evidence>
<dbReference type="AlphaFoldDB" id="A0A175RHS0"/>
<keyword evidence="3" id="KW-1185">Reference proteome</keyword>
<feature type="compositionally biased region" description="Basic and acidic residues" evidence="1">
    <location>
        <begin position="43"/>
        <end position="54"/>
    </location>
</feature>
<organism evidence="2 3">
    <name type="scientific">Aureimonas ureilytica</name>
    <dbReference type="NCBI Taxonomy" id="401562"/>
    <lineage>
        <taxon>Bacteria</taxon>
        <taxon>Pseudomonadati</taxon>
        <taxon>Pseudomonadota</taxon>
        <taxon>Alphaproteobacteria</taxon>
        <taxon>Hyphomicrobiales</taxon>
        <taxon>Aurantimonadaceae</taxon>
        <taxon>Aureimonas</taxon>
    </lineage>
</organism>
<feature type="non-terminal residue" evidence="2">
    <location>
        <position position="78"/>
    </location>
</feature>
<accession>A0A175RHS0</accession>
<name>A0A175RHS0_9HYPH</name>
<feature type="compositionally biased region" description="Basic residues" evidence="1">
    <location>
        <begin position="55"/>
        <end position="67"/>
    </location>
</feature>
<protein>
    <submittedName>
        <fullName evidence="2">Uncharacterized protein</fullName>
    </submittedName>
</protein>
<sequence length="78" mass="9437">MRSNHLRPPRGRLHRTLHRRGNPLLILHLRRRLPQNPPSRPLASDRHRPSDQRRRSLTHRRSRKRPPATRQPRPPRPT</sequence>
<dbReference type="PATRIC" id="fig|401562.4.peg.4467"/>